<comment type="caution">
    <text evidence="2">The sequence shown here is derived from an EMBL/GenBank/DDBJ whole genome shotgun (WGS) entry which is preliminary data.</text>
</comment>
<keyword evidence="1" id="KW-1133">Transmembrane helix</keyword>
<gene>
    <name evidence="2" type="ORF">JOC48_003025</name>
</gene>
<proteinExistence type="predicted"/>
<keyword evidence="1" id="KW-0812">Transmembrane</keyword>
<protein>
    <submittedName>
        <fullName evidence="2">Uncharacterized protein</fullName>
    </submittedName>
</protein>
<sequence length="54" mass="5960">MSVIIIAIVSIYAVLYCFAYARAYIINGNKLAGSVYAIMVVIAMATPFVYFFGR</sequence>
<name>A0ABS2N2W7_9BACI</name>
<dbReference type="Proteomes" id="UP001296943">
    <property type="component" value="Unassembled WGS sequence"/>
</dbReference>
<evidence type="ECO:0000256" key="1">
    <source>
        <dbReference type="SAM" id="Phobius"/>
    </source>
</evidence>
<reference evidence="2 3" key="1">
    <citation type="submission" date="2021-01" db="EMBL/GenBank/DDBJ databases">
        <title>Genomic Encyclopedia of Type Strains, Phase IV (KMG-IV): sequencing the most valuable type-strain genomes for metagenomic binning, comparative biology and taxonomic classification.</title>
        <authorList>
            <person name="Goeker M."/>
        </authorList>
    </citation>
    <scope>NUCLEOTIDE SEQUENCE [LARGE SCALE GENOMIC DNA]</scope>
    <source>
        <strain evidence="2 3">DSM 23711</strain>
    </source>
</reference>
<keyword evidence="3" id="KW-1185">Reference proteome</keyword>
<evidence type="ECO:0000313" key="2">
    <source>
        <dbReference type="EMBL" id="MBM7572497.1"/>
    </source>
</evidence>
<feature type="transmembrane region" description="Helical" evidence="1">
    <location>
        <begin position="33"/>
        <end position="53"/>
    </location>
</feature>
<keyword evidence="1" id="KW-0472">Membrane</keyword>
<dbReference type="EMBL" id="JAFBDR010000018">
    <property type="protein sequence ID" value="MBM7572497.1"/>
    <property type="molecule type" value="Genomic_DNA"/>
</dbReference>
<organism evidence="2 3">
    <name type="scientific">Aquibacillus albus</name>
    <dbReference type="NCBI Taxonomy" id="1168171"/>
    <lineage>
        <taxon>Bacteria</taxon>
        <taxon>Bacillati</taxon>
        <taxon>Bacillota</taxon>
        <taxon>Bacilli</taxon>
        <taxon>Bacillales</taxon>
        <taxon>Bacillaceae</taxon>
        <taxon>Aquibacillus</taxon>
    </lineage>
</organism>
<dbReference type="RefSeq" id="WP_204500935.1">
    <property type="nucleotide sequence ID" value="NZ_JAFBDR010000018.1"/>
</dbReference>
<accession>A0ABS2N2W7</accession>
<evidence type="ECO:0000313" key="3">
    <source>
        <dbReference type="Proteomes" id="UP001296943"/>
    </source>
</evidence>